<dbReference type="InterPro" id="IPR025662">
    <property type="entry name" value="Sigma_54_int_dom_ATP-bd_1"/>
</dbReference>
<feature type="compositionally biased region" description="Polar residues" evidence="1">
    <location>
        <begin position="22"/>
        <end position="32"/>
    </location>
</feature>
<evidence type="ECO:0000313" key="4">
    <source>
        <dbReference type="Proteomes" id="UP001197093"/>
    </source>
</evidence>
<dbReference type="InterPro" id="IPR006073">
    <property type="entry name" value="GTP-bd"/>
</dbReference>
<dbReference type="AlphaFoldDB" id="A0AAD4F7U2"/>
<evidence type="ECO:0000313" key="3">
    <source>
        <dbReference type="EMBL" id="KAG7294460.1"/>
    </source>
</evidence>
<dbReference type="GO" id="GO:0005525">
    <property type="term" value="F:GTP binding"/>
    <property type="evidence" value="ECO:0007669"/>
    <property type="project" value="InterPro"/>
</dbReference>
<feature type="region of interest" description="Disordered" evidence="1">
    <location>
        <begin position="1"/>
        <end position="115"/>
    </location>
</feature>
<dbReference type="EMBL" id="JAHCVI010000001">
    <property type="protein sequence ID" value="KAG7294460.1"/>
    <property type="molecule type" value="Genomic_DNA"/>
</dbReference>
<feature type="compositionally biased region" description="Polar residues" evidence="1">
    <location>
        <begin position="94"/>
        <end position="103"/>
    </location>
</feature>
<dbReference type="InterPro" id="IPR027417">
    <property type="entry name" value="P-loop_NTPase"/>
</dbReference>
<name>A0AAD4F7U2_9PEZI</name>
<dbReference type="SUPFAM" id="SSF52540">
    <property type="entry name" value="P-loop containing nucleoside triphosphate hydrolases"/>
    <property type="match status" value="1"/>
</dbReference>
<dbReference type="Pfam" id="PF01926">
    <property type="entry name" value="MMR_HSR1"/>
    <property type="match status" value="1"/>
</dbReference>
<dbReference type="Proteomes" id="UP001197093">
    <property type="component" value="Unassembled WGS sequence"/>
</dbReference>
<accession>A0AAD4F7U2</accession>
<dbReference type="Gene3D" id="3.40.50.300">
    <property type="entry name" value="P-loop containing nucleotide triphosphate hydrolases"/>
    <property type="match status" value="1"/>
</dbReference>
<organism evidence="3 4">
    <name type="scientific">Staphylotrichum longicolle</name>
    <dbReference type="NCBI Taxonomy" id="669026"/>
    <lineage>
        <taxon>Eukaryota</taxon>
        <taxon>Fungi</taxon>
        <taxon>Dikarya</taxon>
        <taxon>Ascomycota</taxon>
        <taxon>Pezizomycotina</taxon>
        <taxon>Sordariomycetes</taxon>
        <taxon>Sordariomycetidae</taxon>
        <taxon>Sordariales</taxon>
        <taxon>Chaetomiaceae</taxon>
        <taxon>Staphylotrichum</taxon>
    </lineage>
</organism>
<comment type="caution">
    <text evidence="3">The sequence shown here is derived from an EMBL/GenBank/DDBJ whole genome shotgun (WGS) entry which is preliminary data.</text>
</comment>
<proteinExistence type="predicted"/>
<dbReference type="CDD" id="cd00882">
    <property type="entry name" value="Ras_like_GTPase"/>
    <property type="match status" value="1"/>
</dbReference>
<evidence type="ECO:0000259" key="2">
    <source>
        <dbReference type="Pfam" id="PF01926"/>
    </source>
</evidence>
<evidence type="ECO:0000256" key="1">
    <source>
        <dbReference type="SAM" id="MobiDB-lite"/>
    </source>
</evidence>
<feature type="domain" description="G" evidence="2">
    <location>
        <begin position="156"/>
        <end position="212"/>
    </location>
</feature>
<reference evidence="3" key="1">
    <citation type="submission" date="2023-02" db="EMBL/GenBank/DDBJ databases">
        <authorList>
            <person name="Palmer J.M."/>
        </authorList>
    </citation>
    <scope>NUCLEOTIDE SEQUENCE</scope>
    <source>
        <strain evidence="3">FW57</strain>
    </source>
</reference>
<feature type="compositionally biased region" description="Acidic residues" evidence="1">
    <location>
        <begin position="67"/>
        <end position="91"/>
    </location>
</feature>
<keyword evidence="4" id="KW-1185">Reference proteome</keyword>
<sequence>MARSPAAANHEATPALDAMSLPSVTGISNKTNPPLPHGVPVKHKANHSDTSIDDGMDHNINATSCEDANDVDAAQDTDVGVDTDTDMESDSDSNLHATSNDKNGATIDIPSDGERPGSWRMGLYSNLKQLVREAKGAASKPVVRFIRKYLRGTKLILVVGQTGTGKSTLLRELTGLDLAVGHTHNSGTKAYEVCPAVIDGEQYLFVDTAGFGAADLKDMDSFYDTMSCLDALGPFTTFAGILFVYGGTQPRMTGSDLTAIRWAKCFCGPEFYKHITIVSSRWDAFKPDEFNKRWNTFLGLINGDPNVVDMLNPAGHSAMKERYHGGAVYNHGLITGSSSTGVMSTECLTVDHHAAERASYARAMIKERYSTPPKVKPQVVRELEQGILWYNTEAAKVLKYAHRTLSFSIRNDFLTVTIVKDEERWRELGSRHESKGAREPLHTCYLPLFVR</sequence>
<protein>
    <recommendedName>
        <fullName evidence="2">G domain-containing protein</fullName>
    </recommendedName>
</protein>
<dbReference type="PROSITE" id="PS00675">
    <property type="entry name" value="SIGMA54_INTERACT_1"/>
    <property type="match status" value="1"/>
</dbReference>
<gene>
    <name evidence="3" type="ORF">NEMBOFW57_004533</name>
</gene>